<evidence type="ECO:0000313" key="1">
    <source>
        <dbReference type="EMBL" id="KAH6924009.1"/>
    </source>
</evidence>
<comment type="caution">
    <text evidence="1">The sequence shown here is derived from an EMBL/GenBank/DDBJ whole genome shotgun (WGS) entry which is preliminary data.</text>
</comment>
<organism evidence="1 2">
    <name type="scientific">Hyalomma asiaticum</name>
    <name type="common">Tick</name>
    <dbReference type="NCBI Taxonomy" id="266040"/>
    <lineage>
        <taxon>Eukaryota</taxon>
        <taxon>Metazoa</taxon>
        <taxon>Ecdysozoa</taxon>
        <taxon>Arthropoda</taxon>
        <taxon>Chelicerata</taxon>
        <taxon>Arachnida</taxon>
        <taxon>Acari</taxon>
        <taxon>Parasitiformes</taxon>
        <taxon>Ixodida</taxon>
        <taxon>Ixodoidea</taxon>
        <taxon>Ixodidae</taxon>
        <taxon>Hyalomminae</taxon>
        <taxon>Hyalomma</taxon>
    </lineage>
</organism>
<reference evidence="1" key="1">
    <citation type="submission" date="2020-05" db="EMBL/GenBank/DDBJ databases">
        <title>Large-scale comparative analyses of tick genomes elucidate their genetic diversity and vector capacities.</title>
        <authorList>
            <person name="Jia N."/>
            <person name="Wang J."/>
            <person name="Shi W."/>
            <person name="Du L."/>
            <person name="Sun Y."/>
            <person name="Zhan W."/>
            <person name="Jiang J."/>
            <person name="Wang Q."/>
            <person name="Zhang B."/>
            <person name="Ji P."/>
            <person name="Sakyi L.B."/>
            <person name="Cui X."/>
            <person name="Yuan T."/>
            <person name="Jiang B."/>
            <person name="Yang W."/>
            <person name="Lam T.T.-Y."/>
            <person name="Chang Q."/>
            <person name="Ding S."/>
            <person name="Wang X."/>
            <person name="Zhu J."/>
            <person name="Ruan X."/>
            <person name="Zhao L."/>
            <person name="Wei J."/>
            <person name="Que T."/>
            <person name="Du C."/>
            <person name="Cheng J."/>
            <person name="Dai P."/>
            <person name="Han X."/>
            <person name="Huang E."/>
            <person name="Gao Y."/>
            <person name="Liu J."/>
            <person name="Shao H."/>
            <person name="Ye R."/>
            <person name="Li L."/>
            <person name="Wei W."/>
            <person name="Wang X."/>
            <person name="Wang C."/>
            <person name="Yang T."/>
            <person name="Huo Q."/>
            <person name="Li W."/>
            <person name="Guo W."/>
            <person name="Chen H."/>
            <person name="Zhou L."/>
            <person name="Ni X."/>
            <person name="Tian J."/>
            <person name="Zhou Y."/>
            <person name="Sheng Y."/>
            <person name="Liu T."/>
            <person name="Pan Y."/>
            <person name="Xia L."/>
            <person name="Li J."/>
            <person name="Zhao F."/>
            <person name="Cao W."/>
        </authorList>
    </citation>
    <scope>NUCLEOTIDE SEQUENCE</scope>
    <source>
        <strain evidence="1">Hyas-2018</strain>
    </source>
</reference>
<sequence>MFVFKTAETCRSSLQHLAIYYSVKYFGCVLEGCTFRLLIDHKPLAFVVKSSSSYLEEVPQCSFLSEFSTLIHHIWENENQATDAFSHNEAVPASTGSTSTDFEALCNAQRDVPELTEMRHCPSSLFVWDTLLPCATTTLTCDTSQKAPRAFVLPPFQRALLYNLHGVSHSEIRATHTHHGFLCVARN</sequence>
<accession>A0ACB7RU16</accession>
<name>A0ACB7RU16_HYAAI</name>
<keyword evidence="2" id="KW-1185">Reference proteome</keyword>
<proteinExistence type="predicted"/>
<dbReference type="Proteomes" id="UP000821845">
    <property type="component" value="Chromosome 8"/>
</dbReference>
<dbReference type="EMBL" id="CM023488">
    <property type="protein sequence ID" value="KAH6924009.1"/>
    <property type="molecule type" value="Genomic_DNA"/>
</dbReference>
<gene>
    <name evidence="1" type="ORF">HPB50_010324</name>
</gene>
<evidence type="ECO:0000313" key="2">
    <source>
        <dbReference type="Proteomes" id="UP000821845"/>
    </source>
</evidence>
<protein>
    <submittedName>
        <fullName evidence="1">Uncharacterized protein</fullName>
    </submittedName>
</protein>